<keyword evidence="1" id="KW-0732">Signal</keyword>
<evidence type="ECO:0000313" key="3">
    <source>
        <dbReference type="Proteomes" id="UP000635983"/>
    </source>
</evidence>
<dbReference type="RefSeq" id="WP_188982526.1">
    <property type="nucleotide sequence ID" value="NZ_BMPO01000003.1"/>
</dbReference>
<dbReference type="PROSITE" id="PS51257">
    <property type="entry name" value="PROKAR_LIPOPROTEIN"/>
    <property type="match status" value="1"/>
</dbReference>
<organism evidence="2 3">
    <name type="scientific">Pseudomonas matsuisoli</name>
    <dbReference type="NCBI Taxonomy" id="1515666"/>
    <lineage>
        <taxon>Bacteria</taxon>
        <taxon>Pseudomonadati</taxon>
        <taxon>Pseudomonadota</taxon>
        <taxon>Gammaproteobacteria</taxon>
        <taxon>Pseudomonadales</taxon>
        <taxon>Pseudomonadaceae</taxon>
        <taxon>Pseudomonas</taxon>
    </lineage>
</organism>
<feature type="signal peptide" evidence="1">
    <location>
        <begin position="1"/>
        <end position="20"/>
    </location>
</feature>
<dbReference type="Proteomes" id="UP000635983">
    <property type="component" value="Unassembled WGS sequence"/>
</dbReference>
<protein>
    <recommendedName>
        <fullName evidence="4">Tetratricopeptide repeat-containing protein</fullName>
    </recommendedName>
</protein>
<evidence type="ECO:0000313" key="2">
    <source>
        <dbReference type="EMBL" id="GGJ90268.1"/>
    </source>
</evidence>
<sequence length="168" mass="18454">MTRCFMGLALIATLAGCATAPCDTPWSDGECRATKLLQQNDLLQAKMLAAAGNPEYYELANALLERATPTDTTGEAEFYRAILLIRQGPQAEEVLPHLEKAADRRHPHAIALLYKVYSEPYLVAEADPVKAEHYRTLYGQLDVAKSGYPSFEKALSLVTTLVQPETQG</sequence>
<dbReference type="InterPro" id="IPR011990">
    <property type="entry name" value="TPR-like_helical_dom_sf"/>
</dbReference>
<evidence type="ECO:0000256" key="1">
    <source>
        <dbReference type="SAM" id="SignalP"/>
    </source>
</evidence>
<feature type="chain" id="PRO_5037759538" description="Tetratricopeptide repeat-containing protein" evidence="1">
    <location>
        <begin position="21"/>
        <end position="168"/>
    </location>
</feature>
<accession>A0A917PSV7</accession>
<reference evidence="2" key="1">
    <citation type="journal article" date="2014" name="Int. J. Syst. Evol. Microbiol.">
        <title>Complete genome sequence of Corynebacterium casei LMG S-19264T (=DSM 44701T), isolated from a smear-ripened cheese.</title>
        <authorList>
            <consortium name="US DOE Joint Genome Institute (JGI-PGF)"/>
            <person name="Walter F."/>
            <person name="Albersmeier A."/>
            <person name="Kalinowski J."/>
            <person name="Ruckert C."/>
        </authorList>
    </citation>
    <scope>NUCLEOTIDE SEQUENCE</scope>
    <source>
        <strain evidence="2">JCM 30078</strain>
    </source>
</reference>
<proteinExistence type="predicted"/>
<dbReference type="AlphaFoldDB" id="A0A917PSV7"/>
<gene>
    <name evidence="2" type="ORF">GCM10009304_14880</name>
</gene>
<dbReference type="Gene3D" id="1.25.40.10">
    <property type="entry name" value="Tetratricopeptide repeat domain"/>
    <property type="match status" value="1"/>
</dbReference>
<dbReference type="EMBL" id="BMPO01000003">
    <property type="protein sequence ID" value="GGJ90268.1"/>
    <property type="molecule type" value="Genomic_DNA"/>
</dbReference>
<reference evidence="2" key="2">
    <citation type="submission" date="2020-09" db="EMBL/GenBank/DDBJ databases">
        <authorList>
            <person name="Sun Q."/>
            <person name="Ohkuma M."/>
        </authorList>
    </citation>
    <scope>NUCLEOTIDE SEQUENCE</scope>
    <source>
        <strain evidence="2">JCM 30078</strain>
    </source>
</reference>
<keyword evidence="3" id="KW-1185">Reference proteome</keyword>
<evidence type="ECO:0008006" key="4">
    <source>
        <dbReference type="Google" id="ProtNLM"/>
    </source>
</evidence>
<comment type="caution">
    <text evidence="2">The sequence shown here is derived from an EMBL/GenBank/DDBJ whole genome shotgun (WGS) entry which is preliminary data.</text>
</comment>
<name>A0A917PSV7_9PSED</name>